<reference evidence="3" key="1">
    <citation type="submission" date="2020-06" db="EMBL/GenBank/DDBJ databases">
        <authorList>
            <person name="Li T."/>
            <person name="Hu X."/>
            <person name="Zhang T."/>
            <person name="Song X."/>
            <person name="Zhang H."/>
            <person name="Dai N."/>
            <person name="Sheng W."/>
            <person name="Hou X."/>
            <person name="Wei L."/>
        </authorList>
    </citation>
    <scope>NUCLEOTIDE SEQUENCE</scope>
    <source>
        <strain evidence="3">KEN8</strain>
        <tissue evidence="3">Leaf</tissue>
    </source>
</reference>
<dbReference type="InterPro" id="IPR007320">
    <property type="entry name" value="PDCD2_C"/>
</dbReference>
<dbReference type="AlphaFoldDB" id="A0AAW2SVJ2"/>
<feature type="compositionally biased region" description="Basic and acidic residues" evidence="1">
    <location>
        <begin position="159"/>
        <end position="170"/>
    </location>
</feature>
<dbReference type="Pfam" id="PF04194">
    <property type="entry name" value="PDCD2_C"/>
    <property type="match status" value="1"/>
</dbReference>
<feature type="region of interest" description="Disordered" evidence="1">
    <location>
        <begin position="201"/>
        <end position="223"/>
    </location>
</feature>
<name>A0AAW2SVJ2_9LAMI</name>
<accession>A0AAW2SVJ2</accession>
<dbReference type="GO" id="GO:0005737">
    <property type="term" value="C:cytoplasm"/>
    <property type="evidence" value="ECO:0007669"/>
    <property type="project" value="InterPro"/>
</dbReference>
<proteinExistence type="predicted"/>
<dbReference type="EMBL" id="JACGWM010000001">
    <property type="protein sequence ID" value="KAL0395576.1"/>
    <property type="molecule type" value="Genomic_DNA"/>
</dbReference>
<evidence type="ECO:0000259" key="2">
    <source>
        <dbReference type="Pfam" id="PF04194"/>
    </source>
</evidence>
<feature type="domain" description="Programmed cell death protein 2 C-terminal" evidence="2">
    <location>
        <begin position="235"/>
        <end position="371"/>
    </location>
</feature>
<gene>
    <name evidence="3" type="ORF">Scaly_0006000</name>
</gene>
<reference evidence="3" key="2">
    <citation type="journal article" date="2024" name="Plant">
        <title>Genomic evolution and insights into agronomic trait innovations of Sesamum species.</title>
        <authorList>
            <person name="Miao H."/>
            <person name="Wang L."/>
            <person name="Qu L."/>
            <person name="Liu H."/>
            <person name="Sun Y."/>
            <person name="Le M."/>
            <person name="Wang Q."/>
            <person name="Wei S."/>
            <person name="Zheng Y."/>
            <person name="Lin W."/>
            <person name="Duan Y."/>
            <person name="Cao H."/>
            <person name="Xiong S."/>
            <person name="Wang X."/>
            <person name="Wei L."/>
            <person name="Li C."/>
            <person name="Ma Q."/>
            <person name="Ju M."/>
            <person name="Zhao R."/>
            <person name="Li G."/>
            <person name="Mu C."/>
            <person name="Tian Q."/>
            <person name="Mei H."/>
            <person name="Zhang T."/>
            <person name="Gao T."/>
            <person name="Zhang H."/>
        </authorList>
    </citation>
    <scope>NUCLEOTIDE SEQUENCE</scope>
    <source>
        <strain evidence="3">KEN8</strain>
    </source>
</reference>
<comment type="caution">
    <text evidence="3">The sequence shown here is derived from an EMBL/GenBank/DDBJ whole genome shotgun (WGS) entry which is preliminary data.</text>
</comment>
<evidence type="ECO:0000256" key="1">
    <source>
        <dbReference type="SAM" id="MobiDB-lite"/>
    </source>
</evidence>
<feature type="region of interest" description="Disordered" evidence="1">
    <location>
        <begin position="152"/>
        <end position="172"/>
    </location>
</feature>
<dbReference type="PANTHER" id="PTHR47762:SF2">
    <property type="entry name" value="OS04G0640800 PROTEIN"/>
    <property type="match status" value="1"/>
</dbReference>
<feature type="compositionally biased region" description="Polar residues" evidence="1">
    <location>
        <begin position="207"/>
        <end position="217"/>
    </location>
</feature>
<protein>
    <submittedName>
        <fullName evidence="3">20S rRNA accumulation protein 4</fullName>
    </submittedName>
</protein>
<sequence>MDGAVLGMPGPWADSNYEVADIYTTKIGGLPDWPFPIVSEKPELLKCTKCGSNLCLIAQVYAPISNTSAAIEERILYVFGCLVPDCESLLWRALRVQKISSNEVVQVPTPSLSISNTNWQKDLWSFDINEEDGHEDDDDIDLEELGRALSEAASLTSSGERRNNDAESSRKPLPRMMPCFYIYTQEEKQVKKVASQSSKDPLLSIQELENNSEAPSNEETYDEEKYEYDRALNADRTYLKFKKRMDAYPEQCFRATFRYFGILFYLNLKVVYLSALRYSYGGKPLLASGEIGDPGTCRLCGGARHYEMQLMPPVIYFLQEAADDRQRIALENIDWMTLLVYTCSKSCVDLSYQVKSGGEDWIVAEEAVIIQHE</sequence>
<evidence type="ECO:0000313" key="3">
    <source>
        <dbReference type="EMBL" id="KAL0395576.1"/>
    </source>
</evidence>
<dbReference type="PANTHER" id="PTHR47762">
    <property type="entry name" value="OSJNBB0079B02.4 PROTEIN"/>
    <property type="match status" value="1"/>
</dbReference>
<organism evidence="3">
    <name type="scientific">Sesamum calycinum</name>
    <dbReference type="NCBI Taxonomy" id="2727403"/>
    <lineage>
        <taxon>Eukaryota</taxon>
        <taxon>Viridiplantae</taxon>
        <taxon>Streptophyta</taxon>
        <taxon>Embryophyta</taxon>
        <taxon>Tracheophyta</taxon>
        <taxon>Spermatophyta</taxon>
        <taxon>Magnoliopsida</taxon>
        <taxon>eudicotyledons</taxon>
        <taxon>Gunneridae</taxon>
        <taxon>Pentapetalae</taxon>
        <taxon>asterids</taxon>
        <taxon>lamiids</taxon>
        <taxon>Lamiales</taxon>
        <taxon>Pedaliaceae</taxon>
        <taxon>Sesamum</taxon>
    </lineage>
</organism>